<gene>
    <name evidence="2" type="ORF">AVEN_43441_1</name>
</gene>
<evidence type="ECO:0000313" key="2">
    <source>
        <dbReference type="EMBL" id="GBM89989.1"/>
    </source>
</evidence>
<comment type="caution">
    <text evidence="2">The sequence shown here is derived from an EMBL/GenBank/DDBJ whole genome shotgun (WGS) entry which is preliminary data.</text>
</comment>
<protein>
    <recommendedName>
        <fullName evidence="1">Mutator-like transposase domain-containing protein</fullName>
    </recommendedName>
</protein>
<evidence type="ECO:0000259" key="1">
    <source>
        <dbReference type="Pfam" id="PF20700"/>
    </source>
</evidence>
<reference evidence="2 3" key="1">
    <citation type="journal article" date="2019" name="Sci. Rep.">
        <title>Orb-weaving spider Araneus ventricosus genome elucidates the spidroin gene catalogue.</title>
        <authorList>
            <person name="Kono N."/>
            <person name="Nakamura H."/>
            <person name="Ohtoshi R."/>
            <person name="Moran D.A.P."/>
            <person name="Shinohara A."/>
            <person name="Yoshida Y."/>
            <person name="Fujiwara M."/>
            <person name="Mori M."/>
            <person name="Tomita M."/>
            <person name="Arakawa K."/>
        </authorList>
    </citation>
    <scope>NUCLEOTIDE SEQUENCE [LARGE SCALE GENOMIC DNA]</scope>
</reference>
<organism evidence="2 3">
    <name type="scientific">Araneus ventricosus</name>
    <name type="common">Orbweaver spider</name>
    <name type="synonym">Epeira ventricosa</name>
    <dbReference type="NCBI Taxonomy" id="182803"/>
    <lineage>
        <taxon>Eukaryota</taxon>
        <taxon>Metazoa</taxon>
        <taxon>Ecdysozoa</taxon>
        <taxon>Arthropoda</taxon>
        <taxon>Chelicerata</taxon>
        <taxon>Arachnida</taxon>
        <taxon>Araneae</taxon>
        <taxon>Araneomorphae</taxon>
        <taxon>Entelegynae</taxon>
        <taxon>Araneoidea</taxon>
        <taxon>Araneidae</taxon>
        <taxon>Araneus</taxon>
    </lineage>
</organism>
<name>A0A4Y2JKJ7_ARAVE</name>
<evidence type="ECO:0000313" key="3">
    <source>
        <dbReference type="Proteomes" id="UP000499080"/>
    </source>
</evidence>
<dbReference type="OrthoDB" id="6154036at2759"/>
<keyword evidence="3" id="KW-1185">Reference proteome</keyword>
<dbReference type="Proteomes" id="UP000499080">
    <property type="component" value="Unassembled WGS sequence"/>
</dbReference>
<feature type="domain" description="Mutator-like transposase" evidence="1">
    <location>
        <begin position="1"/>
        <end position="110"/>
    </location>
</feature>
<dbReference type="InterPro" id="IPR049012">
    <property type="entry name" value="Mutator_transp_dom"/>
</dbReference>
<sequence length="116" mass="13455">MDTGKVIDIDVLSKYCACRNKKNHEKSFKSNFRGSSGMMEEKGAPNIFKHSLTIHNARYTKYLGDGDSKAFDAVTEENIYGDEFHVEKFECISYVIKRMGLRLQRLKEKMKMETFV</sequence>
<dbReference type="EMBL" id="BGPR01003589">
    <property type="protein sequence ID" value="GBM89989.1"/>
    <property type="molecule type" value="Genomic_DNA"/>
</dbReference>
<dbReference type="Pfam" id="PF20700">
    <property type="entry name" value="Mutator"/>
    <property type="match status" value="1"/>
</dbReference>
<accession>A0A4Y2JKJ7</accession>
<proteinExistence type="predicted"/>
<dbReference type="AlphaFoldDB" id="A0A4Y2JKJ7"/>